<reference evidence="2 3" key="1">
    <citation type="submission" date="2015-08" db="EMBL/GenBank/DDBJ databases">
        <title>Draft genome sequence of cellulolytic and xylanolytic Paenibacillus sp. A59, isolated from a decaying forest soil from Patagonia, Argentina.</title>
        <authorList>
            <person name="Ghio S."/>
            <person name="Caceres A.M."/>
            <person name="Talia P."/>
            <person name="Grasso D."/>
            <person name="Campos E."/>
        </authorList>
    </citation>
    <scope>NUCLEOTIDE SEQUENCE [LARGE SCALE GENOMIC DNA]</scope>
    <source>
        <strain evidence="2 3">A59</strain>
    </source>
</reference>
<dbReference type="PANTHER" id="PTHR31151">
    <property type="entry name" value="PROLINE-TRNA LIGASE (DUF1680)"/>
    <property type="match status" value="1"/>
</dbReference>
<dbReference type="InterPro" id="IPR012878">
    <property type="entry name" value="Beta-AFase-like_GH127_cat"/>
</dbReference>
<name>A0A0N0UGP9_9BACL</name>
<dbReference type="EMBL" id="LITU01000082">
    <property type="protein sequence ID" value="KOY13177.1"/>
    <property type="molecule type" value="Genomic_DNA"/>
</dbReference>
<keyword evidence="3" id="KW-1185">Reference proteome</keyword>
<evidence type="ECO:0000313" key="2">
    <source>
        <dbReference type="EMBL" id="KOY13177.1"/>
    </source>
</evidence>
<dbReference type="Pfam" id="PF07944">
    <property type="entry name" value="Beta-AFase-like_GH127_cat"/>
    <property type="match status" value="1"/>
</dbReference>
<feature type="domain" description="Non-reducing end beta-L-arabinofuranosidase-like GH127 catalytic" evidence="1">
    <location>
        <begin position="13"/>
        <end position="119"/>
    </location>
</feature>
<dbReference type="Proteomes" id="UP000037688">
    <property type="component" value="Unassembled WGS sequence"/>
</dbReference>
<evidence type="ECO:0000313" key="3">
    <source>
        <dbReference type="Proteomes" id="UP000037688"/>
    </source>
</evidence>
<feature type="non-terminal residue" evidence="2">
    <location>
        <position position="126"/>
    </location>
</feature>
<protein>
    <submittedName>
        <fullName evidence="2">Acetyl-CoA carboxylase</fullName>
    </submittedName>
</protein>
<comment type="caution">
    <text evidence="2">The sequence shown here is derived from an EMBL/GenBank/DDBJ whole genome shotgun (WGS) entry which is preliminary data.</text>
</comment>
<dbReference type="PATRIC" id="fig|1705561.3.peg.6176"/>
<dbReference type="RefSeq" id="WP_201782236.1">
    <property type="nucleotide sequence ID" value="NZ_LITU01000082.1"/>
</dbReference>
<dbReference type="AlphaFoldDB" id="A0A0N0UGP9"/>
<evidence type="ECO:0000259" key="1">
    <source>
        <dbReference type="Pfam" id="PF07944"/>
    </source>
</evidence>
<accession>A0A0N0UGP9</accession>
<dbReference type="PANTHER" id="PTHR31151:SF0">
    <property type="entry name" value="PROLINE-TRNA LIGASE (DUF1680)"/>
    <property type="match status" value="1"/>
</dbReference>
<sequence length="126" mass="13860">MIEIKKGFLGPEHVNLLNGVFQTSQEVGERYLLSLDMDRFLAPCFEAHGLPAKKERYAGWEARSISGHSLGHYLSALAVTYQATGNETLKQTLDYAVSELASIQQHTGSGYIGGLSEEAFHIAFRA</sequence>
<gene>
    <name evidence="2" type="ORF">AMS66_29215</name>
</gene>
<organism evidence="2 3">
    <name type="scientific">Paenibacillus xylanivorans</name>
    <dbReference type="NCBI Taxonomy" id="1705561"/>
    <lineage>
        <taxon>Bacteria</taxon>
        <taxon>Bacillati</taxon>
        <taxon>Bacillota</taxon>
        <taxon>Bacilli</taxon>
        <taxon>Bacillales</taxon>
        <taxon>Paenibacillaceae</taxon>
        <taxon>Paenibacillus</taxon>
    </lineage>
</organism>
<proteinExistence type="predicted"/>